<dbReference type="Gene3D" id="3.30.2350.20">
    <property type="entry name" value="TruD, catalytic domain"/>
    <property type="match status" value="1"/>
</dbReference>
<evidence type="ECO:0000256" key="4">
    <source>
        <dbReference type="ARBA" id="ARBA00036943"/>
    </source>
</evidence>
<protein>
    <recommendedName>
        <fullName evidence="5">TRUD domain-containing protein</fullName>
    </recommendedName>
</protein>
<dbReference type="EMBL" id="BTSX01000004">
    <property type="protein sequence ID" value="GMS97270.1"/>
    <property type="molecule type" value="Genomic_DNA"/>
</dbReference>
<evidence type="ECO:0000256" key="2">
    <source>
        <dbReference type="ARBA" id="ARBA00022694"/>
    </source>
</evidence>
<feature type="non-terminal residue" evidence="6">
    <location>
        <position position="1"/>
    </location>
</feature>
<evidence type="ECO:0000259" key="5">
    <source>
        <dbReference type="PROSITE" id="PS50984"/>
    </source>
</evidence>
<evidence type="ECO:0000256" key="3">
    <source>
        <dbReference type="ARBA" id="ARBA00023235"/>
    </source>
</evidence>
<accession>A0AAV5TS15</accession>
<keyword evidence="2" id="KW-0819">tRNA processing</keyword>
<dbReference type="GO" id="GO:0009982">
    <property type="term" value="F:pseudouridine synthase activity"/>
    <property type="evidence" value="ECO:0007669"/>
    <property type="project" value="InterPro"/>
</dbReference>
<dbReference type="GO" id="GO:0003723">
    <property type="term" value="F:RNA binding"/>
    <property type="evidence" value="ECO:0007669"/>
    <property type="project" value="InterPro"/>
</dbReference>
<dbReference type="InterPro" id="IPR011760">
    <property type="entry name" value="PsdUridine_synth_TruD_insert"/>
</dbReference>
<comment type="similarity">
    <text evidence="1">Belongs to the pseudouridine synthase TruD family.</text>
</comment>
<dbReference type="InterPro" id="IPR001656">
    <property type="entry name" value="PsdUridine_synth_TruD"/>
</dbReference>
<dbReference type="Pfam" id="PF01142">
    <property type="entry name" value="TruD"/>
    <property type="match status" value="1"/>
</dbReference>
<dbReference type="PROSITE" id="PS50984">
    <property type="entry name" value="TRUD"/>
    <property type="match status" value="1"/>
</dbReference>
<comment type="caution">
    <text evidence="6">The sequence shown here is derived from an EMBL/GenBank/DDBJ whole genome shotgun (WGS) entry which is preliminary data.</text>
</comment>
<dbReference type="SUPFAM" id="SSF55120">
    <property type="entry name" value="Pseudouridine synthase"/>
    <property type="match status" value="1"/>
</dbReference>
<keyword evidence="7" id="KW-1185">Reference proteome</keyword>
<sequence length="93" mass="10722">IRRDIDLAAEATLESRLKEWAELGFNNYFGTQRFRSYETRTADVGRLILQRNWKEAVDLILGGAGRNGRVTVQGTIEHWRATRPPHASYSRYA</sequence>
<dbReference type="InterPro" id="IPR020103">
    <property type="entry name" value="PsdUridine_synth_cat_dom_sf"/>
</dbReference>
<evidence type="ECO:0000313" key="7">
    <source>
        <dbReference type="Proteomes" id="UP001432027"/>
    </source>
</evidence>
<keyword evidence="3" id="KW-0413">Isomerase</keyword>
<gene>
    <name evidence="6" type="ORF">PENTCL1PPCAC_19445</name>
</gene>
<dbReference type="GO" id="GO:0001522">
    <property type="term" value="P:pseudouridine synthesis"/>
    <property type="evidence" value="ECO:0007669"/>
    <property type="project" value="InterPro"/>
</dbReference>
<dbReference type="Proteomes" id="UP001432027">
    <property type="component" value="Unassembled WGS sequence"/>
</dbReference>
<proteinExistence type="inferred from homology"/>
<dbReference type="InterPro" id="IPR042214">
    <property type="entry name" value="TruD_catalytic"/>
</dbReference>
<dbReference type="PANTHER" id="PTHR13326:SF31">
    <property type="entry name" value="PSEUDOURIDYLATE SYNTHASE 7 HOMOLOG"/>
    <property type="match status" value="1"/>
</dbReference>
<comment type="catalytic activity">
    <reaction evidence="4">
        <text>a uridine in tRNA = a pseudouridine in tRNA</text>
        <dbReference type="Rhea" id="RHEA:54572"/>
        <dbReference type="Rhea" id="RHEA-COMP:13339"/>
        <dbReference type="Rhea" id="RHEA-COMP:13934"/>
        <dbReference type="ChEBI" id="CHEBI:65314"/>
        <dbReference type="ChEBI" id="CHEBI:65315"/>
    </reaction>
</comment>
<feature type="domain" description="TRUD" evidence="5">
    <location>
        <begin position="24"/>
        <end position="93"/>
    </location>
</feature>
<organism evidence="6 7">
    <name type="scientific">Pristionchus entomophagus</name>
    <dbReference type="NCBI Taxonomy" id="358040"/>
    <lineage>
        <taxon>Eukaryota</taxon>
        <taxon>Metazoa</taxon>
        <taxon>Ecdysozoa</taxon>
        <taxon>Nematoda</taxon>
        <taxon>Chromadorea</taxon>
        <taxon>Rhabditida</taxon>
        <taxon>Rhabditina</taxon>
        <taxon>Diplogasteromorpha</taxon>
        <taxon>Diplogasteroidea</taxon>
        <taxon>Neodiplogasteridae</taxon>
        <taxon>Pristionchus</taxon>
    </lineage>
</organism>
<evidence type="ECO:0000313" key="6">
    <source>
        <dbReference type="EMBL" id="GMS97270.1"/>
    </source>
</evidence>
<name>A0AAV5TS15_9BILA</name>
<dbReference type="AlphaFoldDB" id="A0AAV5TS15"/>
<dbReference type="GO" id="GO:0008033">
    <property type="term" value="P:tRNA processing"/>
    <property type="evidence" value="ECO:0007669"/>
    <property type="project" value="UniProtKB-KW"/>
</dbReference>
<dbReference type="GO" id="GO:0005634">
    <property type="term" value="C:nucleus"/>
    <property type="evidence" value="ECO:0007669"/>
    <property type="project" value="TreeGrafter"/>
</dbReference>
<dbReference type="PANTHER" id="PTHR13326">
    <property type="entry name" value="TRNA PSEUDOURIDINE SYNTHASE D"/>
    <property type="match status" value="1"/>
</dbReference>
<reference evidence="6" key="1">
    <citation type="submission" date="2023-10" db="EMBL/GenBank/DDBJ databases">
        <title>Genome assembly of Pristionchus species.</title>
        <authorList>
            <person name="Yoshida K."/>
            <person name="Sommer R.J."/>
        </authorList>
    </citation>
    <scope>NUCLEOTIDE SEQUENCE</scope>
    <source>
        <strain evidence="6">RS0144</strain>
    </source>
</reference>
<evidence type="ECO:0000256" key="1">
    <source>
        <dbReference type="ARBA" id="ARBA00007953"/>
    </source>
</evidence>